<reference evidence="2 3" key="1">
    <citation type="journal article" date="2021" name="Elife">
        <title>Chloroplast acquisition without the gene transfer in kleptoplastic sea slugs, Plakobranchus ocellatus.</title>
        <authorList>
            <person name="Maeda T."/>
            <person name="Takahashi S."/>
            <person name="Yoshida T."/>
            <person name="Shimamura S."/>
            <person name="Takaki Y."/>
            <person name="Nagai Y."/>
            <person name="Toyoda A."/>
            <person name="Suzuki Y."/>
            <person name="Arimoto A."/>
            <person name="Ishii H."/>
            <person name="Satoh N."/>
            <person name="Nishiyama T."/>
            <person name="Hasebe M."/>
            <person name="Maruyama T."/>
            <person name="Minagawa J."/>
            <person name="Obokata J."/>
            <person name="Shigenobu S."/>
        </authorList>
    </citation>
    <scope>NUCLEOTIDE SEQUENCE [LARGE SCALE GENOMIC DNA]</scope>
</reference>
<protein>
    <submittedName>
        <fullName evidence="2">Uncharacterized protein</fullName>
    </submittedName>
</protein>
<proteinExistence type="predicted"/>
<comment type="caution">
    <text evidence="2">The sequence shown here is derived from an EMBL/GenBank/DDBJ whole genome shotgun (WGS) entry which is preliminary data.</text>
</comment>
<keyword evidence="3" id="KW-1185">Reference proteome</keyword>
<dbReference type="Proteomes" id="UP000762676">
    <property type="component" value="Unassembled WGS sequence"/>
</dbReference>
<keyword evidence="1" id="KW-1133">Transmembrane helix</keyword>
<accession>A0AAV4IAL1</accession>
<gene>
    <name evidence="2" type="ORF">ElyMa_001217400</name>
</gene>
<feature type="transmembrane region" description="Helical" evidence="1">
    <location>
        <begin position="47"/>
        <end position="76"/>
    </location>
</feature>
<dbReference type="EMBL" id="BMAT01002403">
    <property type="protein sequence ID" value="GFS06144.1"/>
    <property type="molecule type" value="Genomic_DNA"/>
</dbReference>
<sequence length="77" mass="8380">MMITIVIVTMIMLKDRDKKDSIYVKWETNRNLTHPMTPVLGQSISNIIVVVVVVVVVVVAVVVVVVVVAVVVVVVVA</sequence>
<evidence type="ECO:0000256" key="1">
    <source>
        <dbReference type="SAM" id="Phobius"/>
    </source>
</evidence>
<dbReference type="AlphaFoldDB" id="A0AAV4IAL1"/>
<name>A0AAV4IAL1_9GAST</name>
<keyword evidence="1" id="KW-0472">Membrane</keyword>
<keyword evidence="1" id="KW-0812">Transmembrane</keyword>
<evidence type="ECO:0000313" key="3">
    <source>
        <dbReference type="Proteomes" id="UP000762676"/>
    </source>
</evidence>
<evidence type="ECO:0000313" key="2">
    <source>
        <dbReference type="EMBL" id="GFS06144.1"/>
    </source>
</evidence>
<organism evidence="2 3">
    <name type="scientific">Elysia marginata</name>
    <dbReference type="NCBI Taxonomy" id="1093978"/>
    <lineage>
        <taxon>Eukaryota</taxon>
        <taxon>Metazoa</taxon>
        <taxon>Spiralia</taxon>
        <taxon>Lophotrochozoa</taxon>
        <taxon>Mollusca</taxon>
        <taxon>Gastropoda</taxon>
        <taxon>Heterobranchia</taxon>
        <taxon>Euthyneura</taxon>
        <taxon>Panpulmonata</taxon>
        <taxon>Sacoglossa</taxon>
        <taxon>Placobranchoidea</taxon>
        <taxon>Plakobranchidae</taxon>
        <taxon>Elysia</taxon>
    </lineage>
</organism>